<accession>A0AAP0N8M6</accession>
<keyword evidence="3" id="KW-1185">Reference proteome</keyword>
<gene>
    <name evidence="2" type="ORF">L1049_000348</name>
</gene>
<evidence type="ECO:0000313" key="2">
    <source>
        <dbReference type="EMBL" id="KAK9268593.1"/>
    </source>
</evidence>
<reference evidence="2 3" key="1">
    <citation type="journal article" date="2024" name="Plant J.">
        <title>Genome sequences and population genomics reveal climatic adaptation and genomic divergence between two closely related sweetgum species.</title>
        <authorList>
            <person name="Xu W.Q."/>
            <person name="Ren C.Q."/>
            <person name="Zhang X.Y."/>
            <person name="Comes H.P."/>
            <person name="Liu X.H."/>
            <person name="Li Y.G."/>
            <person name="Kettle C.J."/>
            <person name="Jalonen R."/>
            <person name="Gaisberger H."/>
            <person name="Ma Y.Z."/>
            <person name="Qiu Y.X."/>
        </authorList>
    </citation>
    <scope>NUCLEOTIDE SEQUENCE [LARGE SCALE GENOMIC DNA]</scope>
    <source>
        <strain evidence="2">Hangzhou</strain>
    </source>
</reference>
<organism evidence="2 3">
    <name type="scientific">Liquidambar formosana</name>
    <name type="common">Formosan gum</name>
    <dbReference type="NCBI Taxonomy" id="63359"/>
    <lineage>
        <taxon>Eukaryota</taxon>
        <taxon>Viridiplantae</taxon>
        <taxon>Streptophyta</taxon>
        <taxon>Embryophyta</taxon>
        <taxon>Tracheophyta</taxon>
        <taxon>Spermatophyta</taxon>
        <taxon>Magnoliopsida</taxon>
        <taxon>eudicotyledons</taxon>
        <taxon>Gunneridae</taxon>
        <taxon>Pentapetalae</taxon>
        <taxon>Saxifragales</taxon>
        <taxon>Altingiaceae</taxon>
        <taxon>Liquidambar</taxon>
    </lineage>
</organism>
<evidence type="ECO:0000313" key="3">
    <source>
        <dbReference type="Proteomes" id="UP001415857"/>
    </source>
</evidence>
<sequence length="135" mass="15316">MKIPPSSVSVSSQTNFETSHTKMQGTSQKPIRERLLLPARPSAAGDRWGSFRVRHDNGMASSPRPRGFVRTSSSSNHLGSIQRSRHRYGVPSEKSRRNADKEILKRALSPPTRRSRQRCWNFRPTPSRLCKMSMA</sequence>
<evidence type="ECO:0000256" key="1">
    <source>
        <dbReference type="SAM" id="MobiDB-lite"/>
    </source>
</evidence>
<protein>
    <submittedName>
        <fullName evidence="2">Uncharacterized protein</fullName>
    </submittedName>
</protein>
<comment type="caution">
    <text evidence="2">The sequence shown here is derived from an EMBL/GenBank/DDBJ whole genome shotgun (WGS) entry which is preliminary data.</text>
</comment>
<dbReference type="EMBL" id="JBBPBK010000015">
    <property type="protein sequence ID" value="KAK9268593.1"/>
    <property type="molecule type" value="Genomic_DNA"/>
</dbReference>
<dbReference type="Proteomes" id="UP001415857">
    <property type="component" value="Unassembled WGS sequence"/>
</dbReference>
<feature type="region of interest" description="Disordered" evidence="1">
    <location>
        <begin position="1"/>
        <end position="99"/>
    </location>
</feature>
<name>A0AAP0N8M6_LIQFO</name>
<dbReference type="AlphaFoldDB" id="A0AAP0N8M6"/>
<feature type="compositionally biased region" description="Polar residues" evidence="1">
    <location>
        <begin position="1"/>
        <end position="29"/>
    </location>
</feature>
<feature type="compositionally biased region" description="Polar residues" evidence="1">
    <location>
        <begin position="70"/>
        <end position="82"/>
    </location>
</feature>
<proteinExistence type="predicted"/>